<dbReference type="AlphaFoldDB" id="A0A8H3U7T4"/>
<protein>
    <submittedName>
        <fullName evidence="2">Uncharacterized protein</fullName>
    </submittedName>
</protein>
<reference evidence="2 3" key="1">
    <citation type="submission" date="2019-11" db="EMBL/GenBank/DDBJ databases">
        <title>Venturia inaequalis Genome Resource.</title>
        <authorList>
            <person name="Lichtner F.J."/>
        </authorList>
    </citation>
    <scope>NUCLEOTIDE SEQUENCE [LARGE SCALE GENOMIC DNA]</scope>
    <source>
        <strain evidence="2">Bline_iso_100314</strain>
    </source>
</reference>
<proteinExistence type="predicted"/>
<sequence>MEEPVPNNEQTRQERKSNLLKDEKELLLRIKLISRDIDQVQAELDKIYAAHRAIPRPPFSPQKPPVVQGSIIMDAVRARIEEEEKRKDQYHTIRTRLDQEIREDILETTQQIDRDIYAAGNGEDIIAATTPQKRPVPERQLRTDQGIWDANILAMGKRDSLTRIKEEFEGELRLTRKKLKVMDEEMALDKVGESRKTDLEEEEGEDSCET</sequence>
<evidence type="ECO:0000256" key="1">
    <source>
        <dbReference type="SAM" id="MobiDB-lite"/>
    </source>
</evidence>
<organism evidence="2 3">
    <name type="scientific">Venturia inaequalis</name>
    <name type="common">Apple scab fungus</name>
    <dbReference type="NCBI Taxonomy" id="5025"/>
    <lineage>
        <taxon>Eukaryota</taxon>
        <taxon>Fungi</taxon>
        <taxon>Dikarya</taxon>
        <taxon>Ascomycota</taxon>
        <taxon>Pezizomycotina</taxon>
        <taxon>Dothideomycetes</taxon>
        <taxon>Pleosporomycetidae</taxon>
        <taxon>Venturiales</taxon>
        <taxon>Venturiaceae</taxon>
        <taxon>Venturia</taxon>
    </lineage>
</organism>
<comment type="caution">
    <text evidence="2">The sequence shown here is derived from an EMBL/GenBank/DDBJ whole genome shotgun (WGS) entry which is preliminary data.</text>
</comment>
<feature type="region of interest" description="Disordered" evidence="1">
    <location>
        <begin position="189"/>
        <end position="210"/>
    </location>
</feature>
<evidence type="ECO:0000313" key="3">
    <source>
        <dbReference type="Proteomes" id="UP000433883"/>
    </source>
</evidence>
<dbReference type="EMBL" id="WNWQ01000654">
    <property type="protein sequence ID" value="KAE9964910.1"/>
    <property type="molecule type" value="Genomic_DNA"/>
</dbReference>
<name>A0A8H3U7T4_VENIN</name>
<feature type="compositionally biased region" description="Acidic residues" evidence="1">
    <location>
        <begin position="199"/>
        <end position="210"/>
    </location>
</feature>
<gene>
    <name evidence="2" type="ORF">BLS_007985</name>
</gene>
<accession>A0A8H3U7T4</accession>
<dbReference type="Proteomes" id="UP000433883">
    <property type="component" value="Unassembled WGS sequence"/>
</dbReference>
<feature type="compositionally biased region" description="Basic and acidic residues" evidence="1">
    <location>
        <begin position="189"/>
        <end position="198"/>
    </location>
</feature>
<evidence type="ECO:0000313" key="2">
    <source>
        <dbReference type="EMBL" id="KAE9964910.1"/>
    </source>
</evidence>